<dbReference type="GO" id="GO:0008652">
    <property type="term" value="P:amino acid biosynthetic process"/>
    <property type="evidence" value="ECO:0007669"/>
    <property type="project" value="InterPro"/>
</dbReference>
<accession>A0A167LW64</accession>
<organism evidence="2 3">
    <name type="scientific">Pseudoalteromonas luteoviolacea S4060-1</name>
    <dbReference type="NCBI Taxonomy" id="1365257"/>
    <lineage>
        <taxon>Bacteria</taxon>
        <taxon>Pseudomonadati</taxon>
        <taxon>Pseudomonadota</taxon>
        <taxon>Gammaproteobacteria</taxon>
        <taxon>Alteromonadales</taxon>
        <taxon>Pseudoalteromonadaceae</taxon>
        <taxon>Pseudoalteromonas</taxon>
    </lineage>
</organism>
<dbReference type="Proteomes" id="UP000076661">
    <property type="component" value="Unassembled WGS sequence"/>
</dbReference>
<protein>
    <recommendedName>
        <fullName evidence="1">Cobalamin-independent methionine synthase MetE N-terminal domain-containing protein</fullName>
    </recommendedName>
</protein>
<dbReference type="SUPFAM" id="SSF51726">
    <property type="entry name" value="UROD/MetE-like"/>
    <property type="match status" value="1"/>
</dbReference>
<dbReference type="GO" id="GO:0008270">
    <property type="term" value="F:zinc ion binding"/>
    <property type="evidence" value="ECO:0007669"/>
    <property type="project" value="InterPro"/>
</dbReference>
<feature type="domain" description="Cobalamin-independent methionine synthase MetE N-terminal" evidence="1">
    <location>
        <begin position="2"/>
        <end position="241"/>
    </location>
</feature>
<dbReference type="AlphaFoldDB" id="A0A167LW64"/>
<dbReference type="PANTHER" id="PTHR30519">
    <property type="entry name" value="5-METHYLTETRAHYDROPTEROYLTRIGLUTAMATE--HOMOCYSTEINE METHYLTRANSFERASE"/>
    <property type="match status" value="1"/>
</dbReference>
<dbReference type="EMBL" id="AUXX01000022">
    <property type="protein sequence ID" value="KZN65364.1"/>
    <property type="molecule type" value="Genomic_DNA"/>
</dbReference>
<proteinExistence type="predicted"/>
<dbReference type="Gene3D" id="3.20.20.210">
    <property type="match status" value="1"/>
</dbReference>
<evidence type="ECO:0000313" key="2">
    <source>
        <dbReference type="EMBL" id="KZN65364.1"/>
    </source>
</evidence>
<name>A0A167LW64_9GAMM</name>
<evidence type="ECO:0000259" key="1">
    <source>
        <dbReference type="Pfam" id="PF08267"/>
    </source>
</evidence>
<evidence type="ECO:0000313" key="3">
    <source>
        <dbReference type="Proteomes" id="UP000076661"/>
    </source>
</evidence>
<dbReference type="InterPro" id="IPR038071">
    <property type="entry name" value="UROD/MetE-like_sf"/>
</dbReference>
<gene>
    <name evidence="2" type="ORF">N478_21585</name>
</gene>
<dbReference type="Pfam" id="PF08267">
    <property type="entry name" value="Meth_synt_1"/>
    <property type="match status" value="1"/>
</dbReference>
<dbReference type="PATRIC" id="fig|1365257.3.peg.3009"/>
<sequence>MQAEAGIELIPESDFAWYDHVLNTSMLVGAIPSRHYYNGEVVGLDTLFRIGRGQAPSGCGCSASEMTKWFNTNYLYIVPELVESQKFELSWYELFEQVTEAQKLGYKVKPVLLGPVTYLFLSKCSGEAFDKLALLARLLPVNQQVLVKLAGQDVEWVQIDESAFREGMPLKVSQWKDYLNWATYAFRISASGVKDETYTHMCYSDFNNIISAIAEMDANVITIETSRSDMALLDAFEHFEYPNGIGPGVYDIHTPNVPEIMWIKALIHKTAKKFPCSVYG</sequence>
<dbReference type="GO" id="GO:0003871">
    <property type="term" value="F:5-methyltetrahydropteroyltriglutamate-homocysteine S-methyltransferase activity"/>
    <property type="evidence" value="ECO:0007669"/>
    <property type="project" value="InterPro"/>
</dbReference>
<reference evidence="2 3" key="1">
    <citation type="submission" date="2013-07" db="EMBL/GenBank/DDBJ databases">
        <title>Comparative Genomic and Metabolomic Analysis of Twelve Strains of Pseudoalteromonas luteoviolacea.</title>
        <authorList>
            <person name="Vynne N.G."/>
            <person name="Mansson M."/>
            <person name="Gram L."/>
        </authorList>
    </citation>
    <scope>NUCLEOTIDE SEQUENCE [LARGE SCALE GENOMIC DNA]</scope>
    <source>
        <strain evidence="2 3">S4060-1</strain>
    </source>
</reference>
<comment type="caution">
    <text evidence="2">The sequence shown here is derived from an EMBL/GenBank/DDBJ whole genome shotgun (WGS) entry which is preliminary data.</text>
</comment>
<dbReference type="InterPro" id="IPR013215">
    <property type="entry name" value="Cbl-indep_Met_Synth_N"/>
</dbReference>